<dbReference type="EMBL" id="LAZR01030517">
    <property type="protein sequence ID" value="KKL56374.1"/>
    <property type="molecule type" value="Genomic_DNA"/>
</dbReference>
<evidence type="ECO:0000313" key="1">
    <source>
        <dbReference type="EMBL" id="KKL56374.1"/>
    </source>
</evidence>
<protein>
    <submittedName>
        <fullName evidence="1">Uncharacterized protein</fullName>
    </submittedName>
</protein>
<reference evidence="1" key="1">
    <citation type="journal article" date="2015" name="Nature">
        <title>Complex archaea that bridge the gap between prokaryotes and eukaryotes.</title>
        <authorList>
            <person name="Spang A."/>
            <person name="Saw J.H."/>
            <person name="Jorgensen S.L."/>
            <person name="Zaremba-Niedzwiedzka K."/>
            <person name="Martijn J."/>
            <person name="Lind A.E."/>
            <person name="van Eijk R."/>
            <person name="Schleper C."/>
            <person name="Guy L."/>
            <person name="Ettema T.J."/>
        </authorList>
    </citation>
    <scope>NUCLEOTIDE SEQUENCE</scope>
</reference>
<comment type="caution">
    <text evidence="1">The sequence shown here is derived from an EMBL/GenBank/DDBJ whole genome shotgun (WGS) entry which is preliminary data.</text>
</comment>
<proteinExistence type="predicted"/>
<organism evidence="1">
    <name type="scientific">marine sediment metagenome</name>
    <dbReference type="NCBI Taxonomy" id="412755"/>
    <lineage>
        <taxon>unclassified sequences</taxon>
        <taxon>metagenomes</taxon>
        <taxon>ecological metagenomes</taxon>
    </lineage>
</organism>
<sequence>MSMNIMPAEATITATNTEELLVGAAFTDFPHGQLDDADKDPAETHTFKFPVSDIQVITDYDVFVSLVDSGTSVAGVGLPNVARVFVPAATPMAFSWRGRDVFFVNAVADQAPTIYVIGFAIREDSPVDS</sequence>
<accession>A0A0F9D483</accession>
<name>A0A0F9D483_9ZZZZ</name>
<dbReference type="AlphaFoldDB" id="A0A0F9D483"/>
<gene>
    <name evidence="1" type="ORF">LCGC14_2246050</name>
</gene>